<proteinExistence type="predicted"/>
<dbReference type="RefSeq" id="WP_091660676.1">
    <property type="nucleotide sequence ID" value="NZ_FONT01000003.1"/>
</dbReference>
<feature type="signal peptide" evidence="3">
    <location>
        <begin position="1"/>
        <end position="29"/>
    </location>
</feature>
<evidence type="ECO:0000313" key="4">
    <source>
        <dbReference type="EMBL" id="SFE74300.1"/>
    </source>
</evidence>
<feature type="transmembrane region" description="Helical" evidence="2">
    <location>
        <begin position="400"/>
        <end position="421"/>
    </location>
</feature>
<dbReference type="Proteomes" id="UP000199516">
    <property type="component" value="Unassembled WGS sequence"/>
</dbReference>
<feature type="transmembrane region" description="Helical" evidence="2">
    <location>
        <begin position="149"/>
        <end position="174"/>
    </location>
</feature>
<feature type="transmembrane region" description="Helical" evidence="2">
    <location>
        <begin position="345"/>
        <end position="367"/>
    </location>
</feature>
<feature type="transmembrane region" description="Helical" evidence="2">
    <location>
        <begin position="214"/>
        <end position="236"/>
    </location>
</feature>
<evidence type="ECO:0008006" key="6">
    <source>
        <dbReference type="Google" id="ProtNLM"/>
    </source>
</evidence>
<feature type="compositionally biased region" description="Polar residues" evidence="1">
    <location>
        <begin position="41"/>
        <end position="53"/>
    </location>
</feature>
<feature type="compositionally biased region" description="Gly residues" evidence="1">
    <location>
        <begin position="59"/>
        <end position="71"/>
    </location>
</feature>
<feature type="transmembrane region" description="Helical" evidence="2">
    <location>
        <begin position="376"/>
        <end position="394"/>
    </location>
</feature>
<protein>
    <recommendedName>
        <fullName evidence="6">Integral membrane protein</fullName>
    </recommendedName>
</protein>
<feature type="chain" id="PRO_5011486972" description="Integral membrane protein" evidence="3">
    <location>
        <begin position="30"/>
        <end position="510"/>
    </location>
</feature>
<dbReference type="AlphaFoldDB" id="A0A1I2D2V1"/>
<gene>
    <name evidence="4" type="ORF">SAMN05192532_103335</name>
</gene>
<dbReference type="EMBL" id="FONT01000003">
    <property type="protein sequence ID" value="SFE74300.1"/>
    <property type="molecule type" value="Genomic_DNA"/>
</dbReference>
<dbReference type="STRING" id="930128.SAMN05192532_103335"/>
<evidence type="ECO:0000313" key="5">
    <source>
        <dbReference type="Proteomes" id="UP000199516"/>
    </source>
</evidence>
<feature type="transmembrane region" description="Helical" evidence="2">
    <location>
        <begin position="302"/>
        <end position="325"/>
    </location>
</feature>
<name>A0A1I2D2V1_9BACI</name>
<accession>A0A1I2D2V1</accession>
<keyword evidence="2" id="KW-0812">Transmembrane</keyword>
<reference evidence="4 5" key="1">
    <citation type="submission" date="2016-10" db="EMBL/GenBank/DDBJ databases">
        <authorList>
            <person name="de Groot N.N."/>
        </authorList>
    </citation>
    <scope>NUCLEOTIDE SEQUENCE [LARGE SCALE GENOMIC DNA]</scope>
    <source>
        <strain evidence="4 5">DSM 23995</strain>
    </source>
</reference>
<feature type="transmembrane region" description="Helical" evidence="2">
    <location>
        <begin position="186"/>
        <end position="208"/>
    </location>
</feature>
<keyword evidence="5" id="KW-1185">Reference proteome</keyword>
<keyword evidence="2" id="KW-1133">Transmembrane helix</keyword>
<evidence type="ECO:0000256" key="2">
    <source>
        <dbReference type="SAM" id="Phobius"/>
    </source>
</evidence>
<evidence type="ECO:0000256" key="3">
    <source>
        <dbReference type="SAM" id="SignalP"/>
    </source>
</evidence>
<keyword evidence="2" id="KW-0472">Membrane</keyword>
<sequence length="510" mass="53227">MKSLHKMITIFLVLMMVFPLSSPLNDGFAADVDFDYGEEQPQLTQTESQGRDTGSSGSFPGGGDIPGGGSDGDSPGFWESLWNWGKEVVQEAGHTVAEFIGDAGESLGDAIAEFAPNLGEKIKEYSNHAENVIKGLTNPESLGDFLKTLAAGIFVMTPVGWGAILGDLLASGLTDAWNAMPDWAQGLLKGLAVGLAVAAAIIAGAYLLAALGVIAIGTLLTATVLAGLGALGAAIYGAIAGGENFNPFVAGGIVLGTVFIPLSGKIAGFLLSTRTGLMLGAKGYIAFGRFSSWLIPKLSAGWASVSGFMAANKMGFLIGGTPAFLQHWFTLMENPSAFDLRTALVDIATGALAGGLLAPFGSGFAALSSADKWKRVLSASGIGGGIFALGDWASGNGFSMSSFFTGALITSVFFPLGAQMISFANHTIGRTLNTNQRTAMNHFLDFINGVRQTAFTHFTKGTFIQGFNKLGELISNSWSRLFDGNLSNVDHLDTDQLQNNIDQNTSDRSS</sequence>
<feature type="transmembrane region" description="Helical" evidence="2">
    <location>
        <begin position="248"/>
        <end position="271"/>
    </location>
</feature>
<organism evidence="4 5">
    <name type="scientific">Alteribacillus iranensis</name>
    <dbReference type="NCBI Taxonomy" id="930128"/>
    <lineage>
        <taxon>Bacteria</taxon>
        <taxon>Bacillati</taxon>
        <taxon>Bacillota</taxon>
        <taxon>Bacilli</taxon>
        <taxon>Bacillales</taxon>
        <taxon>Bacillaceae</taxon>
        <taxon>Alteribacillus</taxon>
    </lineage>
</organism>
<keyword evidence="3" id="KW-0732">Signal</keyword>
<evidence type="ECO:0000256" key="1">
    <source>
        <dbReference type="SAM" id="MobiDB-lite"/>
    </source>
</evidence>
<feature type="region of interest" description="Disordered" evidence="1">
    <location>
        <begin position="40"/>
        <end position="72"/>
    </location>
</feature>
<dbReference type="OrthoDB" id="9818711at2"/>